<keyword evidence="2" id="KW-1185">Reference proteome</keyword>
<dbReference type="AlphaFoldDB" id="A0A2Z5FTG9"/>
<proteinExistence type="predicted"/>
<gene>
    <name evidence="1" type="ORF">ACPOL_0645</name>
</gene>
<protein>
    <recommendedName>
        <fullName evidence="3">HTH cro/C1-type domain-containing protein</fullName>
    </recommendedName>
</protein>
<evidence type="ECO:0008006" key="3">
    <source>
        <dbReference type="Google" id="ProtNLM"/>
    </source>
</evidence>
<reference evidence="1 2" key="1">
    <citation type="journal article" date="2018" name="Front. Microbiol.">
        <title>Hydrolytic Capabilities as a Key to Environmental Success: Chitinolytic and Cellulolytic Acidobacteria From Acidic Sub-arctic Soils and Boreal Peatlands.</title>
        <authorList>
            <person name="Belova S.E."/>
            <person name="Ravin N.V."/>
            <person name="Pankratov T.A."/>
            <person name="Rakitin A.L."/>
            <person name="Ivanova A.A."/>
            <person name="Beletsky A.V."/>
            <person name="Mardanov A.V."/>
            <person name="Sinninghe Damste J.S."/>
            <person name="Dedysh S.N."/>
        </authorList>
    </citation>
    <scope>NUCLEOTIDE SEQUENCE [LARGE SCALE GENOMIC DNA]</scope>
    <source>
        <strain evidence="1 2">SBC82</strain>
    </source>
</reference>
<sequence length="40" mass="4495">MAHSFMNKCESGERAIDVAELWAIGKLYGKPMSFFTPDES</sequence>
<dbReference type="EMBL" id="CP030840">
    <property type="protein sequence ID" value="AXC10012.1"/>
    <property type="molecule type" value="Genomic_DNA"/>
</dbReference>
<dbReference type="KEGG" id="abas:ACPOL_0645"/>
<organism evidence="1 2">
    <name type="scientific">Acidisarcina polymorpha</name>
    <dbReference type="NCBI Taxonomy" id="2211140"/>
    <lineage>
        <taxon>Bacteria</taxon>
        <taxon>Pseudomonadati</taxon>
        <taxon>Acidobacteriota</taxon>
        <taxon>Terriglobia</taxon>
        <taxon>Terriglobales</taxon>
        <taxon>Acidobacteriaceae</taxon>
        <taxon>Acidisarcina</taxon>
    </lineage>
</organism>
<dbReference type="Gene3D" id="1.10.260.40">
    <property type="entry name" value="lambda repressor-like DNA-binding domains"/>
    <property type="match status" value="1"/>
</dbReference>
<evidence type="ECO:0000313" key="1">
    <source>
        <dbReference type="EMBL" id="AXC10012.1"/>
    </source>
</evidence>
<accession>A0A2Z5FTG9</accession>
<name>A0A2Z5FTG9_9BACT</name>
<dbReference type="GO" id="GO:0003677">
    <property type="term" value="F:DNA binding"/>
    <property type="evidence" value="ECO:0007669"/>
    <property type="project" value="InterPro"/>
</dbReference>
<dbReference type="Proteomes" id="UP000253606">
    <property type="component" value="Chromosome"/>
</dbReference>
<dbReference type="InterPro" id="IPR010982">
    <property type="entry name" value="Lambda_DNA-bd_dom_sf"/>
</dbReference>
<evidence type="ECO:0000313" key="2">
    <source>
        <dbReference type="Proteomes" id="UP000253606"/>
    </source>
</evidence>